<feature type="region of interest" description="Disordered" evidence="1">
    <location>
        <begin position="239"/>
        <end position="276"/>
    </location>
</feature>
<keyword evidence="2" id="KW-0472">Membrane</keyword>
<evidence type="ECO:0000259" key="4">
    <source>
        <dbReference type="Pfam" id="PF04213"/>
    </source>
</evidence>
<evidence type="ECO:0000256" key="2">
    <source>
        <dbReference type="SAM" id="Phobius"/>
    </source>
</evidence>
<sequence length="320" mass="32903">MKKCALMSACAVAAATLTVPFAATATAQTCTYTVESGTLDWGVKQSFRNYIAGPIANGKWDTTGNVTQHGVNKKGSDFYFQFQVNPSASKLVLDGTGNIQSADIRTSAGAVDFMGHHGALATYIGSPYLTSAGNSSQVGISYEGYYVPGKGMTEYTPDDRKPENLRSGQGYIAKGGTTVSVSGDTVTLKTTGVEYVQQSGTDSMNGIVQGADIAFLGMYATGAEMDDLTITLKTKSDCGSMPNAPGDSGQAGKPGAPGGGGDTGKPDQSSQTDGSSAMATGWNWVLGIGSLLGMAGVLGVIARASGLVDGLQSMFKNLRR</sequence>
<reference evidence="5 6" key="1">
    <citation type="submission" date="2017-10" db="EMBL/GenBank/DDBJ databases">
        <title>Sequencing the genomes of 1000 actinobacteria strains.</title>
        <authorList>
            <person name="Klenk H.-P."/>
        </authorList>
    </citation>
    <scope>NUCLEOTIDE SEQUENCE [LARGE SCALE GENOMIC DNA]</scope>
    <source>
        <strain evidence="5 6">DSM 20688</strain>
    </source>
</reference>
<dbReference type="OrthoDB" id="4774707at2"/>
<evidence type="ECO:0000256" key="3">
    <source>
        <dbReference type="SAM" id="SignalP"/>
    </source>
</evidence>
<dbReference type="Pfam" id="PF04213">
    <property type="entry name" value="HtaA"/>
    <property type="match status" value="1"/>
</dbReference>
<name>A0A2A9DMW4_9CORY</name>
<feature type="chain" id="PRO_5038639434" evidence="3">
    <location>
        <begin position="26"/>
        <end position="320"/>
    </location>
</feature>
<feature type="transmembrane region" description="Helical" evidence="2">
    <location>
        <begin position="281"/>
        <end position="302"/>
    </location>
</feature>
<dbReference type="RefSeq" id="WP_053072917.1">
    <property type="nucleotide sequence ID" value="NZ_LDYE01000011.1"/>
</dbReference>
<dbReference type="AlphaFoldDB" id="A0A2A9DMW4"/>
<keyword evidence="3" id="KW-0732">Signal</keyword>
<evidence type="ECO:0000313" key="6">
    <source>
        <dbReference type="Proteomes" id="UP000221653"/>
    </source>
</evidence>
<keyword evidence="6" id="KW-1185">Reference proteome</keyword>
<organism evidence="5 6">
    <name type="scientific">Corynebacterium renale</name>
    <dbReference type="NCBI Taxonomy" id="1724"/>
    <lineage>
        <taxon>Bacteria</taxon>
        <taxon>Bacillati</taxon>
        <taxon>Actinomycetota</taxon>
        <taxon>Actinomycetes</taxon>
        <taxon>Mycobacteriales</taxon>
        <taxon>Corynebacteriaceae</taxon>
        <taxon>Corynebacterium</taxon>
    </lineage>
</organism>
<keyword evidence="2" id="KW-1133">Transmembrane helix</keyword>
<accession>A0A2A9DMW4</accession>
<feature type="signal peptide" evidence="3">
    <location>
        <begin position="1"/>
        <end position="25"/>
    </location>
</feature>
<feature type="domain" description="Htaa" evidence="4">
    <location>
        <begin position="36"/>
        <end position="196"/>
    </location>
</feature>
<evidence type="ECO:0000256" key="1">
    <source>
        <dbReference type="SAM" id="MobiDB-lite"/>
    </source>
</evidence>
<proteinExistence type="predicted"/>
<dbReference type="InterPro" id="IPR007331">
    <property type="entry name" value="Htaa"/>
</dbReference>
<comment type="caution">
    <text evidence="5">The sequence shown here is derived from an EMBL/GenBank/DDBJ whole genome shotgun (WGS) entry which is preliminary data.</text>
</comment>
<dbReference type="EMBL" id="PDJF01000001">
    <property type="protein sequence ID" value="PFG27721.1"/>
    <property type="molecule type" value="Genomic_DNA"/>
</dbReference>
<dbReference type="STRING" id="1724.GCA_001044175_00586"/>
<keyword evidence="2" id="KW-0812">Transmembrane</keyword>
<protein>
    <submittedName>
        <fullName evidence="5">Htaa protein</fullName>
    </submittedName>
</protein>
<evidence type="ECO:0000313" key="5">
    <source>
        <dbReference type="EMBL" id="PFG27721.1"/>
    </source>
</evidence>
<dbReference type="Proteomes" id="UP000221653">
    <property type="component" value="Unassembled WGS sequence"/>
</dbReference>
<gene>
    <name evidence="5" type="ORF">ATK06_0797</name>
</gene>